<dbReference type="STRING" id="5288.A0A5C5FQU2"/>
<feature type="transmembrane region" description="Helical" evidence="2">
    <location>
        <begin position="520"/>
        <end position="544"/>
    </location>
</feature>
<feature type="region of interest" description="Disordered" evidence="1">
    <location>
        <begin position="1"/>
        <end position="125"/>
    </location>
</feature>
<feature type="compositionally biased region" description="Low complexity" evidence="1">
    <location>
        <begin position="232"/>
        <end position="255"/>
    </location>
</feature>
<dbReference type="AlphaFoldDB" id="A0A5C5FQU2"/>
<feature type="transmembrane region" description="Helical" evidence="2">
    <location>
        <begin position="497"/>
        <end position="514"/>
    </location>
</feature>
<name>A0A5C5FQU2_9BASI</name>
<keyword evidence="2" id="KW-0812">Transmembrane</keyword>
<protein>
    <submittedName>
        <fullName evidence="3">Uncharacterized protein</fullName>
    </submittedName>
</protein>
<evidence type="ECO:0000313" key="4">
    <source>
        <dbReference type="Proteomes" id="UP000311382"/>
    </source>
</evidence>
<feature type="compositionally biased region" description="Low complexity" evidence="1">
    <location>
        <begin position="305"/>
        <end position="332"/>
    </location>
</feature>
<accession>A0A5C5FQU2</accession>
<evidence type="ECO:0000256" key="1">
    <source>
        <dbReference type="SAM" id="MobiDB-lite"/>
    </source>
</evidence>
<evidence type="ECO:0000256" key="2">
    <source>
        <dbReference type="SAM" id="Phobius"/>
    </source>
</evidence>
<feature type="region of interest" description="Disordered" evidence="1">
    <location>
        <begin position="232"/>
        <end position="256"/>
    </location>
</feature>
<dbReference type="Proteomes" id="UP000311382">
    <property type="component" value="Unassembled WGS sequence"/>
</dbReference>
<comment type="caution">
    <text evidence="3">The sequence shown here is derived from an EMBL/GenBank/DDBJ whole genome shotgun (WGS) entry which is preliminary data.</text>
</comment>
<keyword evidence="4" id="KW-1185">Reference proteome</keyword>
<feature type="transmembrane region" description="Helical" evidence="2">
    <location>
        <begin position="403"/>
        <end position="421"/>
    </location>
</feature>
<keyword evidence="2" id="KW-0472">Membrane</keyword>
<feature type="transmembrane region" description="Helical" evidence="2">
    <location>
        <begin position="433"/>
        <end position="453"/>
    </location>
</feature>
<dbReference type="EMBL" id="SOZI01000127">
    <property type="protein sequence ID" value="TNY18679.1"/>
    <property type="molecule type" value="Genomic_DNA"/>
</dbReference>
<keyword evidence="2" id="KW-1133">Transmembrane helix</keyword>
<feature type="region of interest" description="Disordered" evidence="1">
    <location>
        <begin position="289"/>
        <end position="336"/>
    </location>
</feature>
<sequence length="949" mass="101568">MHQRPTSPYRSPDARPRLSCTTSRAGTRPRNRATQDDDVRGSLPLDVADHDSPSALDIALALPGEWGRDTAAGARDSTTAARRDPGGGSSTSLPGTATDSAYGTLDELDTAHDEEGDEEDDARECRVDPVSWATERGPAWRDQVEASLIERSRRRVQSAVAADGWQLRDRGRREAGDGLYWRRTLGARRQGDSAESSPEVVHEPVFTFDLAYDADSSFDSLRSLCPPFAAHPSGPTSLCSSRSSPEPSECGESDSAATRLTMARKRRTPLTHGCETAEELAASFLARRHTLPRRHKVRGPGRKASSSSLRKSSCSSLRISEPDTASPLSLPSAPTPSPPLPVVSQAVIVATCVVSLASFLSPTPLVMPVSPVHLRHAMTPLRLAGEVANAAFAPFLVQPSFPSLVLSAINLYLVRYLYLEFSTSETTSRAKGALATALWAAIVGLRVLASWVFGRVLGWAHPQYLSTRAIHEVGAGLGPLLLALYLVHLATARRDDALPALVPALLGASFLVPVDQGGAGLWLGACAAVVGVVVSFAIVFWSSLPAATRTRPPQPLQYTAPVPRAACSWTSPFLALALLPSLALYPSTSRSSPQQTDLAFSQLHPLDPTLLTVLLMTAPRPRNPDFLLRTIESWLGAFPDPDPLSTAFATNGSSSAFDAASTVPSTSSRLRLVVYTHFATHPTFDHARAHFVSSAKAAHYVSWQRDPRALGPGAQDRLDQRLHVARGLEHAAGLGGAYVLLTEDDFPLCEDAERADELEGQRTWAGTWKQLQAALVATNERMPDAPSLLGDRGEASMGHCGLFLATGGSGLAIRTPLAARLPALLLGPDDPHGYAREAAAARGEIELRREGEGADTPDLVIQDCLRGRLPECAVCAPGAAVAAPVGSARHPSRRAGERWGKSGLAGTERLLQRHLGYNASTLPGRQYGREEWACGWRQPFNGEPDVLTV</sequence>
<organism evidence="3 4">
    <name type="scientific">Rhodotorula diobovata</name>
    <dbReference type="NCBI Taxonomy" id="5288"/>
    <lineage>
        <taxon>Eukaryota</taxon>
        <taxon>Fungi</taxon>
        <taxon>Dikarya</taxon>
        <taxon>Basidiomycota</taxon>
        <taxon>Pucciniomycotina</taxon>
        <taxon>Microbotryomycetes</taxon>
        <taxon>Sporidiobolales</taxon>
        <taxon>Sporidiobolaceae</taxon>
        <taxon>Rhodotorula</taxon>
    </lineage>
</organism>
<feature type="compositionally biased region" description="Acidic residues" evidence="1">
    <location>
        <begin position="106"/>
        <end position="122"/>
    </location>
</feature>
<gene>
    <name evidence="3" type="ORF">DMC30DRAFT_42032</name>
</gene>
<proteinExistence type="predicted"/>
<reference evidence="3 4" key="1">
    <citation type="submission" date="2019-03" db="EMBL/GenBank/DDBJ databases">
        <title>Rhodosporidium diobovatum UCD-FST 08-225 genome sequencing, assembly, and annotation.</title>
        <authorList>
            <person name="Fakankun I.U."/>
            <person name="Fristensky B."/>
            <person name="Levin D.B."/>
        </authorList>
    </citation>
    <scope>NUCLEOTIDE SEQUENCE [LARGE SCALE GENOMIC DNA]</scope>
    <source>
        <strain evidence="3 4">UCD-FST 08-225</strain>
    </source>
</reference>
<feature type="transmembrane region" description="Helical" evidence="2">
    <location>
        <begin position="473"/>
        <end position="490"/>
    </location>
</feature>
<evidence type="ECO:0000313" key="3">
    <source>
        <dbReference type="EMBL" id="TNY18679.1"/>
    </source>
</evidence>
<feature type="compositionally biased region" description="Basic residues" evidence="1">
    <location>
        <begin position="289"/>
        <end position="301"/>
    </location>
</feature>
<dbReference type="OrthoDB" id="3339358at2759"/>